<comment type="caution">
    <text evidence="8">The sequence shown here is derived from an EMBL/GenBank/DDBJ whole genome shotgun (WGS) entry which is preliminary data.</text>
</comment>
<dbReference type="InterPro" id="IPR003958">
    <property type="entry name" value="CBFA_NFYB_domain"/>
</dbReference>
<dbReference type="OrthoDB" id="1272441at2759"/>
<evidence type="ECO:0000313" key="9">
    <source>
        <dbReference type="Proteomes" id="UP000655225"/>
    </source>
</evidence>
<dbReference type="GO" id="GO:0005634">
    <property type="term" value="C:nucleus"/>
    <property type="evidence" value="ECO:0007669"/>
    <property type="project" value="UniProtKB-SubCell"/>
</dbReference>
<dbReference type="GO" id="GO:0006355">
    <property type="term" value="P:regulation of DNA-templated transcription"/>
    <property type="evidence" value="ECO:0007669"/>
    <property type="project" value="TreeGrafter"/>
</dbReference>
<protein>
    <recommendedName>
        <fullName evidence="7">Transcription factor CBF/NF-Y/archaeal histone domain-containing protein</fullName>
    </recommendedName>
</protein>
<evidence type="ECO:0000259" key="7">
    <source>
        <dbReference type="Pfam" id="PF00808"/>
    </source>
</evidence>
<dbReference type="AlphaFoldDB" id="A0A835D7M2"/>
<name>A0A835D7M2_TETSI</name>
<dbReference type="SUPFAM" id="SSF47113">
    <property type="entry name" value="Histone-fold"/>
    <property type="match status" value="1"/>
</dbReference>
<evidence type="ECO:0000256" key="1">
    <source>
        <dbReference type="ARBA" id="ARBA00004123"/>
    </source>
</evidence>
<dbReference type="Gene3D" id="1.10.20.10">
    <property type="entry name" value="Histone, subunit A"/>
    <property type="match status" value="1"/>
</dbReference>
<dbReference type="Proteomes" id="UP000655225">
    <property type="component" value="Unassembled WGS sequence"/>
</dbReference>
<dbReference type="GO" id="GO:0046982">
    <property type="term" value="F:protein heterodimerization activity"/>
    <property type="evidence" value="ECO:0007669"/>
    <property type="project" value="InterPro"/>
</dbReference>
<evidence type="ECO:0000256" key="2">
    <source>
        <dbReference type="ARBA" id="ARBA00023015"/>
    </source>
</evidence>
<keyword evidence="9" id="KW-1185">Reference proteome</keyword>
<feature type="domain" description="Transcription factor CBF/NF-Y/archaeal histone" evidence="7">
    <location>
        <begin position="78"/>
        <end position="142"/>
    </location>
</feature>
<evidence type="ECO:0000313" key="8">
    <source>
        <dbReference type="EMBL" id="KAF8390079.1"/>
    </source>
</evidence>
<gene>
    <name evidence="8" type="ORF">HHK36_024600</name>
</gene>
<dbReference type="PANTHER" id="PTHR10252:SF124">
    <property type="entry name" value="NUCLEAR TRANSCRIPTION FACTOR Y SUBUNIT C-10"/>
    <property type="match status" value="1"/>
</dbReference>
<dbReference type="CDD" id="cd22908">
    <property type="entry name" value="HFD_NFYC-like"/>
    <property type="match status" value="1"/>
</dbReference>
<evidence type="ECO:0000256" key="6">
    <source>
        <dbReference type="ARBA" id="ARBA00038129"/>
    </source>
</evidence>
<evidence type="ECO:0000256" key="3">
    <source>
        <dbReference type="ARBA" id="ARBA00023125"/>
    </source>
</evidence>
<keyword evidence="5" id="KW-0539">Nucleus</keyword>
<dbReference type="InterPro" id="IPR050568">
    <property type="entry name" value="Transcr_DNA_Rep_Reg"/>
</dbReference>
<dbReference type="FunFam" id="1.10.20.10:FF:000006">
    <property type="entry name" value="Nuclear transcription factor Y subunit gamma"/>
    <property type="match status" value="1"/>
</dbReference>
<dbReference type="Pfam" id="PF00808">
    <property type="entry name" value="CBFD_NFYB_HMF"/>
    <property type="match status" value="1"/>
</dbReference>
<keyword evidence="2" id="KW-0805">Transcription regulation</keyword>
<accession>A0A835D7M2</accession>
<dbReference type="PANTHER" id="PTHR10252">
    <property type="entry name" value="HISTONE-LIKE TRANSCRIPTION FACTOR CCAAT-RELATED"/>
    <property type="match status" value="1"/>
</dbReference>
<proteinExistence type="inferred from homology"/>
<evidence type="ECO:0000256" key="4">
    <source>
        <dbReference type="ARBA" id="ARBA00023163"/>
    </source>
</evidence>
<dbReference type="GO" id="GO:0000976">
    <property type="term" value="F:transcription cis-regulatory region binding"/>
    <property type="evidence" value="ECO:0007669"/>
    <property type="project" value="TreeGrafter"/>
</dbReference>
<evidence type="ECO:0000256" key="5">
    <source>
        <dbReference type="ARBA" id="ARBA00023242"/>
    </source>
</evidence>
<dbReference type="OMA" id="FMPMSSF"/>
<reference evidence="8 9" key="1">
    <citation type="submission" date="2020-04" db="EMBL/GenBank/DDBJ databases">
        <title>Plant Genome Project.</title>
        <authorList>
            <person name="Zhang R.-G."/>
        </authorList>
    </citation>
    <scope>NUCLEOTIDE SEQUENCE [LARGE SCALE GENOMIC DNA]</scope>
    <source>
        <strain evidence="8">YNK0</strain>
        <tissue evidence="8">Leaf</tissue>
    </source>
</reference>
<comment type="subcellular location">
    <subcellularLocation>
        <location evidence="1">Nucleus</location>
    </subcellularLocation>
</comment>
<dbReference type="EMBL" id="JABCRI010000018">
    <property type="protein sequence ID" value="KAF8390079.1"/>
    <property type="molecule type" value="Genomic_DNA"/>
</dbReference>
<comment type="similarity">
    <text evidence="6">Belongs to the NFYC/HAP5 subunit family.</text>
</comment>
<sequence>MDLNQEEQFSSSSPPLFEAHNFMNMPPRILPRYQQPSHEVGGESINSPFMQLQRQNLQLFWHQQMLEIYQLSEIKQHHLPLARIKRIMKLDEDVKKMISADTPVLFSKACELFILELTLRSWLRTEENRRRTLQKCDIANAVRRGEVLDFLIDIVPTDDHKDEEIRRNSGGTESLPVNGLHFPIMDMNQFHPIPNGEFMIMQQEIPQQFMIQQPISSSQLIYDSPPE</sequence>
<keyword evidence="4" id="KW-0804">Transcription</keyword>
<organism evidence="8 9">
    <name type="scientific">Tetracentron sinense</name>
    <name type="common">Spur-leaf</name>
    <dbReference type="NCBI Taxonomy" id="13715"/>
    <lineage>
        <taxon>Eukaryota</taxon>
        <taxon>Viridiplantae</taxon>
        <taxon>Streptophyta</taxon>
        <taxon>Embryophyta</taxon>
        <taxon>Tracheophyta</taxon>
        <taxon>Spermatophyta</taxon>
        <taxon>Magnoliopsida</taxon>
        <taxon>Trochodendrales</taxon>
        <taxon>Trochodendraceae</taxon>
        <taxon>Tetracentron</taxon>
    </lineage>
</organism>
<keyword evidence="3" id="KW-0238">DNA-binding</keyword>
<dbReference type="InterPro" id="IPR009072">
    <property type="entry name" value="Histone-fold"/>
</dbReference>